<dbReference type="InterPro" id="IPR025510">
    <property type="entry name" value="DUF4397"/>
</dbReference>
<dbReference type="EMBL" id="DVGC01000021">
    <property type="protein sequence ID" value="HIR05058.1"/>
    <property type="molecule type" value="Genomic_DNA"/>
</dbReference>
<gene>
    <name evidence="2" type="ORF">IAB28_03715</name>
</gene>
<reference evidence="2" key="2">
    <citation type="journal article" date="2021" name="PeerJ">
        <title>Extensive microbial diversity within the chicken gut microbiome revealed by metagenomics and culture.</title>
        <authorList>
            <person name="Gilroy R."/>
            <person name="Ravi A."/>
            <person name="Getino M."/>
            <person name="Pursley I."/>
            <person name="Horton D.L."/>
            <person name="Alikhan N.F."/>
            <person name="Baker D."/>
            <person name="Gharbi K."/>
            <person name="Hall N."/>
            <person name="Watson M."/>
            <person name="Adriaenssens E.M."/>
            <person name="Foster-Nyarko E."/>
            <person name="Jarju S."/>
            <person name="Secka A."/>
            <person name="Antonio M."/>
            <person name="Oren A."/>
            <person name="Chaudhuri R.R."/>
            <person name="La Ragione R."/>
            <person name="Hildebrand F."/>
            <person name="Pallen M.J."/>
        </authorList>
    </citation>
    <scope>NUCLEOTIDE SEQUENCE</scope>
    <source>
        <strain evidence="2">CHK180-2868</strain>
    </source>
</reference>
<organism evidence="2 3">
    <name type="scientific">Candidatus Copromonas faecavium</name>
    <name type="common">nom. illeg.</name>
    <dbReference type="NCBI Taxonomy" id="2840740"/>
    <lineage>
        <taxon>Bacteria</taxon>
        <taxon>Bacillati</taxon>
        <taxon>Bacillota</taxon>
        <taxon>Clostridia</taxon>
        <taxon>Lachnospirales</taxon>
        <taxon>Lachnospiraceae</taxon>
        <taxon>Candidatus Copromonas (nom. illeg.)</taxon>
    </lineage>
</organism>
<comment type="caution">
    <text evidence="2">The sequence shown here is derived from an EMBL/GenBank/DDBJ whole genome shotgun (WGS) entry which is preliminary data.</text>
</comment>
<accession>A0A9D1A3E7</accession>
<dbReference type="Pfam" id="PF14344">
    <property type="entry name" value="DUF4397"/>
    <property type="match status" value="1"/>
</dbReference>
<dbReference type="Proteomes" id="UP000824250">
    <property type="component" value="Unassembled WGS sequence"/>
</dbReference>
<dbReference type="AlphaFoldDB" id="A0A9D1A3E7"/>
<evidence type="ECO:0000313" key="3">
    <source>
        <dbReference type="Proteomes" id="UP000824250"/>
    </source>
</evidence>
<proteinExistence type="predicted"/>
<protein>
    <submittedName>
        <fullName evidence="2">DUF4397 domain-containing protein</fullName>
    </submittedName>
</protein>
<feature type="domain" description="DUF4397" evidence="1">
    <location>
        <begin position="1"/>
        <end position="109"/>
    </location>
</feature>
<reference evidence="2" key="1">
    <citation type="submission" date="2020-10" db="EMBL/GenBank/DDBJ databases">
        <authorList>
            <person name="Gilroy R."/>
        </authorList>
    </citation>
    <scope>NUCLEOTIDE SEQUENCE</scope>
    <source>
        <strain evidence="2">CHK180-2868</strain>
    </source>
</reference>
<sequence length="209" mass="22201">MNASTNGVTLDAYIDGRELFSGSTFATVSTYANVADGFHTVTVRKTNGQIYYQQTLAFVAGEKVTLVILDTANGVTVTKVSDMGCTNIPSGYGCLRVANMSYSGSSYDVRTFQNQIAFGGVGYKEVTSYKQAAAGNHTFFITGSQLSVSSFNELPIIILSAIIGGSCTGCGVANPILTFSVNVEAGKAYTSYIIGNPWSNLYQVFTLED</sequence>
<evidence type="ECO:0000313" key="2">
    <source>
        <dbReference type="EMBL" id="HIR05058.1"/>
    </source>
</evidence>
<name>A0A9D1A3E7_9FIRM</name>
<evidence type="ECO:0000259" key="1">
    <source>
        <dbReference type="Pfam" id="PF14344"/>
    </source>
</evidence>